<dbReference type="PROSITE" id="PS00198">
    <property type="entry name" value="4FE4S_FER_1"/>
    <property type="match status" value="2"/>
</dbReference>
<dbReference type="SUPFAM" id="SSF54862">
    <property type="entry name" value="4Fe-4S ferredoxins"/>
    <property type="match status" value="1"/>
</dbReference>
<gene>
    <name evidence="5" type="ORF">DDY73_12310</name>
</gene>
<protein>
    <recommendedName>
        <fullName evidence="4">4Fe-4S ferredoxin-type domain-containing protein</fullName>
    </recommendedName>
</protein>
<dbReference type="Pfam" id="PF04422">
    <property type="entry name" value="FrhB_FdhB_N"/>
    <property type="match status" value="1"/>
</dbReference>
<dbReference type="PROSITE" id="PS51379">
    <property type="entry name" value="4FE4S_FER_2"/>
    <property type="match status" value="2"/>
</dbReference>
<dbReference type="PANTHER" id="PTHR43193:SF2">
    <property type="entry name" value="POLYFERREDOXIN PROTEIN FWDF"/>
    <property type="match status" value="1"/>
</dbReference>
<dbReference type="InterPro" id="IPR007525">
    <property type="entry name" value="FrhB_FdhB_C"/>
</dbReference>
<accession>A0A354M5I3</accession>
<dbReference type="Pfam" id="PF04432">
    <property type="entry name" value="FrhB_FdhB_C"/>
    <property type="match status" value="1"/>
</dbReference>
<organism evidence="5 6">
    <name type="scientific">Coprobacter fastidiosus</name>
    <dbReference type="NCBI Taxonomy" id="1099853"/>
    <lineage>
        <taxon>Bacteria</taxon>
        <taxon>Pseudomonadati</taxon>
        <taxon>Bacteroidota</taxon>
        <taxon>Bacteroidia</taxon>
        <taxon>Bacteroidales</taxon>
        <taxon>Barnesiellaceae</taxon>
        <taxon>Coprobacter</taxon>
    </lineage>
</organism>
<evidence type="ECO:0000313" key="5">
    <source>
        <dbReference type="EMBL" id="HBJ09772.1"/>
    </source>
</evidence>
<evidence type="ECO:0000256" key="1">
    <source>
        <dbReference type="ARBA" id="ARBA00022723"/>
    </source>
</evidence>
<evidence type="ECO:0000256" key="3">
    <source>
        <dbReference type="ARBA" id="ARBA00023014"/>
    </source>
</evidence>
<dbReference type="EMBL" id="DNWC01000159">
    <property type="protein sequence ID" value="HBJ09772.1"/>
    <property type="molecule type" value="Genomic_DNA"/>
</dbReference>
<evidence type="ECO:0000256" key="2">
    <source>
        <dbReference type="ARBA" id="ARBA00023004"/>
    </source>
</evidence>
<dbReference type="PANTHER" id="PTHR43193">
    <property type="match status" value="1"/>
</dbReference>
<feature type="domain" description="4Fe-4S ferredoxin-type" evidence="4">
    <location>
        <begin position="37"/>
        <end position="67"/>
    </location>
</feature>
<feature type="domain" description="4Fe-4S ferredoxin-type" evidence="4">
    <location>
        <begin position="2"/>
        <end position="32"/>
    </location>
</feature>
<keyword evidence="3" id="KW-0411">Iron-sulfur</keyword>
<dbReference type="Pfam" id="PF12838">
    <property type="entry name" value="Fer4_7"/>
    <property type="match status" value="1"/>
</dbReference>
<dbReference type="InterPro" id="IPR007516">
    <property type="entry name" value="Co_F420_Hydgase/DH_bsu_N"/>
</dbReference>
<evidence type="ECO:0000313" key="6">
    <source>
        <dbReference type="Proteomes" id="UP000262954"/>
    </source>
</evidence>
<name>A0A354M5I3_9BACT</name>
<sequence>MKHINLTSEKDCCGCGVCREVCPVNAITLNVDKTGFYYPTFDDDICIDCGLCEKKCPVIHSDNIENIKQASFWGGFNKDENIRENSSSGGMFSALAKSVLQNNGIIVGAVFDREVGVHHVCISTEVELARIRGSKYVESSLFDVWPAMISYLKQGKYLLFSGTPCQIAAAKSICQKWVSQIVFIEVICFGVPSSLFFRRYLEWREQKVHVRTIDFKFRYKKYKSDRQVLKQIGDTKSLCYDHGRDPYMKAFYRKLSLRPSCYACRFKGFPRHADITLGDFWGIESRCPEFDHQKGVSLVIVNTDKGESLLQQIRDNLLIKEFDKDFAIKKNPMVIESAKEPEKRDNFWTDFNRMKLKKLFVKYDLMPSFWMKTYSNILIWGGKICRIITNR</sequence>
<comment type="caution">
    <text evidence="5">The sequence shown here is derived from an EMBL/GenBank/DDBJ whole genome shotgun (WGS) entry which is preliminary data.</text>
</comment>
<dbReference type="InterPro" id="IPR052977">
    <property type="entry name" value="Polyferredoxin-like_ET"/>
</dbReference>
<reference evidence="5 6" key="1">
    <citation type="journal article" date="2018" name="Nat. Biotechnol.">
        <title>A standardized bacterial taxonomy based on genome phylogeny substantially revises the tree of life.</title>
        <authorList>
            <person name="Parks D.H."/>
            <person name="Chuvochina M."/>
            <person name="Waite D.W."/>
            <person name="Rinke C."/>
            <person name="Skarshewski A."/>
            <person name="Chaumeil P.A."/>
            <person name="Hugenholtz P."/>
        </authorList>
    </citation>
    <scope>NUCLEOTIDE SEQUENCE [LARGE SCALE GENOMIC DNA]</scope>
    <source>
        <strain evidence="5">UBA11482</strain>
    </source>
</reference>
<evidence type="ECO:0000259" key="4">
    <source>
        <dbReference type="PROSITE" id="PS51379"/>
    </source>
</evidence>
<dbReference type="RefSeq" id="WP_278714697.1">
    <property type="nucleotide sequence ID" value="NZ_CAUCMS010000028.1"/>
</dbReference>
<dbReference type="InterPro" id="IPR017896">
    <property type="entry name" value="4Fe4S_Fe-S-bd"/>
</dbReference>
<keyword evidence="2" id="KW-0408">Iron</keyword>
<dbReference type="Proteomes" id="UP000262954">
    <property type="component" value="Unassembled WGS sequence"/>
</dbReference>
<keyword evidence="1" id="KW-0479">Metal-binding</keyword>
<dbReference type="GO" id="GO:0046872">
    <property type="term" value="F:metal ion binding"/>
    <property type="evidence" value="ECO:0007669"/>
    <property type="project" value="UniProtKB-KW"/>
</dbReference>
<dbReference type="GO" id="GO:0051536">
    <property type="term" value="F:iron-sulfur cluster binding"/>
    <property type="evidence" value="ECO:0007669"/>
    <property type="project" value="UniProtKB-KW"/>
</dbReference>
<proteinExistence type="predicted"/>
<dbReference type="AlphaFoldDB" id="A0A354M5I3"/>
<dbReference type="Gene3D" id="3.30.70.20">
    <property type="match status" value="1"/>
</dbReference>
<dbReference type="InterPro" id="IPR017900">
    <property type="entry name" value="4Fe4S_Fe_S_CS"/>
</dbReference>